<feature type="compositionally biased region" description="Pro residues" evidence="1">
    <location>
        <begin position="129"/>
        <end position="139"/>
    </location>
</feature>
<name>A0A915KY73_ROMCU</name>
<reference evidence="3" key="1">
    <citation type="submission" date="2022-11" db="UniProtKB">
        <authorList>
            <consortium name="WormBaseParasite"/>
        </authorList>
    </citation>
    <scope>IDENTIFICATION</scope>
</reference>
<dbReference type="WBParaSite" id="nRc.2.0.1.t42432-RA">
    <property type="protein sequence ID" value="nRc.2.0.1.t42432-RA"/>
    <property type="gene ID" value="nRc.2.0.1.g42432"/>
</dbReference>
<accession>A0A915KY73</accession>
<feature type="region of interest" description="Disordered" evidence="1">
    <location>
        <begin position="122"/>
        <end position="194"/>
    </location>
</feature>
<proteinExistence type="predicted"/>
<evidence type="ECO:0000256" key="1">
    <source>
        <dbReference type="SAM" id="MobiDB-lite"/>
    </source>
</evidence>
<dbReference type="AlphaFoldDB" id="A0A915KY73"/>
<protein>
    <submittedName>
        <fullName evidence="3">Uncharacterized protein</fullName>
    </submittedName>
</protein>
<organism evidence="2 3">
    <name type="scientific">Romanomermis culicivorax</name>
    <name type="common">Nematode worm</name>
    <dbReference type="NCBI Taxonomy" id="13658"/>
    <lineage>
        <taxon>Eukaryota</taxon>
        <taxon>Metazoa</taxon>
        <taxon>Ecdysozoa</taxon>
        <taxon>Nematoda</taxon>
        <taxon>Enoplea</taxon>
        <taxon>Dorylaimia</taxon>
        <taxon>Mermithida</taxon>
        <taxon>Mermithoidea</taxon>
        <taxon>Mermithidae</taxon>
        <taxon>Romanomermis</taxon>
    </lineage>
</organism>
<sequence length="243" mass="27407">MPKVSHTRPDFTRLLSQSSSRNATTATRCALSFDQMLLPQRTNIAQSSAVPTARDALDQLSTATAHITNNALTVQTIDQIIGAVSDQFQAQKLRVQREIREQTKATNVRFAALAEQMQQLILTTNTRNPPTPRPPPVKPKAPSMDTLYNNKFSRTARGEEDLPPPTPQRHQPPVANNFGFSDYPPDDYYDHRQPRYELPSTSHCEEDSRIKTIVYNMHLLIIDGAATNKCLLCFFIRLENEFG</sequence>
<evidence type="ECO:0000313" key="3">
    <source>
        <dbReference type="WBParaSite" id="nRc.2.0.1.t42432-RA"/>
    </source>
</evidence>
<evidence type="ECO:0000313" key="2">
    <source>
        <dbReference type="Proteomes" id="UP000887565"/>
    </source>
</evidence>
<keyword evidence="2" id="KW-1185">Reference proteome</keyword>
<dbReference type="Proteomes" id="UP000887565">
    <property type="component" value="Unplaced"/>
</dbReference>